<dbReference type="InterPro" id="IPR013761">
    <property type="entry name" value="SAM/pointed_sf"/>
</dbReference>
<evidence type="ECO:0000256" key="2">
    <source>
        <dbReference type="SAM" id="MobiDB-lite"/>
    </source>
</evidence>
<dbReference type="PANTHER" id="PTHR10627">
    <property type="entry name" value="SCP160"/>
    <property type="match status" value="1"/>
</dbReference>
<feature type="compositionally biased region" description="Basic and acidic residues" evidence="2">
    <location>
        <begin position="260"/>
        <end position="274"/>
    </location>
</feature>
<dbReference type="EMBL" id="EF085431">
    <property type="protein sequence ID" value="ABK24736.1"/>
    <property type="molecule type" value="mRNA"/>
</dbReference>
<dbReference type="SMART" id="SM00454">
    <property type="entry name" value="SAM"/>
    <property type="match status" value="1"/>
</dbReference>
<name>A9NVS5_PICSI</name>
<organism evidence="4">
    <name type="scientific">Picea sitchensis</name>
    <name type="common">Sitka spruce</name>
    <name type="synonym">Pinus sitchensis</name>
    <dbReference type="NCBI Taxonomy" id="3332"/>
    <lineage>
        <taxon>Eukaryota</taxon>
        <taxon>Viridiplantae</taxon>
        <taxon>Streptophyta</taxon>
        <taxon>Embryophyta</taxon>
        <taxon>Tracheophyta</taxon>
        <taxon>Spermatophyta</taxon>
        <taxon>Pinopsida</taxon>
        <taxon>Pinidae</taxon>
        <taxon>Conifers I</taxon>
        <taxon>Pinales</taxon>
        <taxon>Pinaceae</taxon>
        <taxon>Picea</taxon>
    </lineage>
</organism>
<protein>
    <recommendedName>
        <fullName evidence="3">SAM domain-containing protein</fullName>
    </recommendedName>
</protein>
<dbReference type="OMA" id="RTMRVSP"/>
<feature type="region of interest" description="Disordered" evidence="2">
    <location>
        <begin position="62"/>
        <end position="81"/>
    </location>
</feature>
<proteinExistence type="evidence at transcript level"/>
<sequence>MQIDLMGDWQCTGPPPPMGGSSADIVVNSKRQRRPSVRLGEIGDQSAAFAYSSQDLIRRKKQKQWNQPPTGFFRNASDFPGGSGKLSKTRPLLNISSDEQVILDEPISHCGFPSDEAGKMQLDPICVSKKLRHGRTRRRGVGLVGKMTRTMRVSPESNNNGQDKGSGDDNGFGASYDVDTPECFKDSDLDTSGSPVKETSTIHLDSPDSRPVNLGSSECHHTVGEVSGNEREEETWAHDNKESTEYGNGSGLNFPSDSNTRSKQDAMRDRNGDDDKKLVSISAAHYLGMVKDVRAWLNGLGLGRYAELFEMHEVEKDVLPLLTLDDLKEMGINAVGARRKIYSAIQKLGKRFAV</sequence>
<dbReference type="InterPro" id="IPR001660">
    <property type="entry name" value="SAM"/>
</dbReference>
<evidence type="ECO:0000256" key="1">
    <source>
        <dbReference type="ARBA" id="ARBA00022737"/>
    </source>
</evidence>
<reference evidence="4" key="1">
    <citation type="journal article" date="2008" name="BMC Genomics">
        <title>A conifer genomics resource of 200,000 spruce (Picea spp.) ESTs and 6,464 high-quality, sequence-finished full-length cDNAs for Sitka spruce (Picea sitchensis).</title>
        <authorList>
            <person name="Ralph S.G."/>
            <person name="Chun H.J."/>
            <person name="Kolosova N."/>
            <person name="Cooper D."/>
            <person name="Oddy C."/>
            <person name="Ritland C.E."/>
            <person name="Kirkpatrick R."/>
            <person name="Moore R."/>
            <person name="Barber S."/>
            <person name="Holt R.A."/>
            <person name="Jones S.J."/>
            <person name="Marra M.A."/>
            <person name="Douglas C.J."/>
            <person name="Ritland K."/>
            <person name="Bohlmann J."/>
        </authorList>
    </citation>
    <scope>NUCLEOTIDE SEQUENCE</scope>
    <source>
        <tissue evidence="4">Bark</tissue>
    </source>
</reference>
<feature type="region of interest" description="Disordered" evidence="2">
    <location>
        <begin position="137"/>
        <end position="274"/>
    </location>
</feature>
<evidence type="ECO:0000259" key="3">
    <source>
        <dbReference type="PROSITE" id="PS50105"/>
    </source>
</evidence>
<feature type="compositionally biased region" description="Polar residues" evidence="2">
    <location>
        <begin position="190"/>
        <end position="203"/>
    </location>
</feature>
<feature type="domain" description="SAM" evidence="3">
    <location>
        <begin position="288"/>
        <end position="351"/>
    </location>
</feature>
<dbReference type="CDD" id="cd09487">
    <property type="entry name" value="SAM_superfamily"/>
    <property type="match status" value="1"/>
</dbReference>
<accession>A9NVS5</accession>
<dbReference type="PANTHER" id="PTHR10627:SF69">
    <property type="entry name" value="PROTEIN BICAUDAL C"/>
    <property type="match status" value="1"/>
</dbReference>
<dbReference type="SUPFAM" id="SSF47769">
    <property type="entry name" value="SAM/Pointed domain"/>
    <property type="match status" value="1"/>
</dbReference>
<keyword evidence="1" id="KW-0677">Repeat</keyword>
<dbReference type="Pfam" id="PF00536">
    <property type="entry name" value="SAM_1"/>
    <property type="match status" value="1"/>
</dbReference>
<feature type="compositionally biased region" description="Basic and acidic residues" evidence="2">
    <location>
        <begin position="218"/>
        <end position="244"/>
    </location>
</feature>
<dbReference type="PROSITE" id="PS50105">
    <property type="entry name" value="SAM_DOMAIN"/>
    <property type="match status" value="1"/>
</dbReference>
<evidence type="ECO:0000313" key="4">
    <source>
        <dbReference type="EMBL" id="ABK24736.1"/>
    </source>
</evidence>
<feature type="compositionally biased region" description="Polar residues" evidence="2">
    <location>
        <begin position="245"/>
        <end position="259"/>
    </location>
</feature>
<dbReference type="Gene3D" id="1.10.150.50">
    <property type="entry name" value="Transcription Factor, Ets-1"/>
    <property type="match status" value="1"/>
</dbReference>
<dbReference type="AlphaFoldDB" id="A9NVS5"/>